<accession>A0AAV0TWX4</accession>
<proteinExistence type="predicted"/>
<gene>
    <name evidence="2" type="ORF">HBR001_LOCUS4402</name>
</gene>
<sequence>MHVTSFLAVCMAAVASTASADMPVQEVYFDPVPSNTLCSQAGYPCKETDIYASAICAQLNNDMLSFKGCCFGLCENDARVFRCRNTAYPCARGDDGATGVCRSYNNTSQFEQCCYRRCPPNQNQ</sequence>
<feature type="chain" id="PRO_5043505367" description="Cysteine-rich protein" evidence="1">
    <location>
        <begin position="21"/>
        <end position="124"/>
    </location>
</feature>
<dbReference type="EMBL" id="CANTFL010000935">
    <property type="protein sequence ID" value="CAI5728768.1"/>
    <property type="molecule type" value="Genomic_DNA"/>
</dbReference>
<dbReference type="AlphaFoldDB" id="A0AAV0TWX4"/>
<evidence type="ECO:0000313" key="3">
    <source>
        <dbReference type="Proteomes" id="UP001162031"/>
    </source>
</evidence>
<reference evidence="2" key="1">
    <citation type="submission" date="2022-12" db="EMBL/GenBank/DDBJ databases">
        <authorList>
            <person name="Webb A."/>
        </authorList>
    </citation>
    <scope>NUCLEOTIDE SEQUENCE</scope>
    <source>
        <strain evidence="2">Hp1</strain>
    </source>
</reference>
<keyword evidence="3" id="KW-1185">Reference proteome</keyword>
<keyword evidence="1" id="KW-0732">Signal</keyword>
<dbReference type="Proteomes" id="UP001162031">
    <property type="component" value="Unassembled WGS sequence"/>
</dbReference>
<feature type="signal peptide" evidence="1">
    <location>
        <begin position="1"/>
        <end position="20"/>
    </location>
</feature>
<evidence type="ECO:0000313" key="2">
    <source>
        <dbReference type="EMBL" id="CAI5728768.1"/>
    </source>
</evidence>
<evidence type="ECO:0000256" key="1">
    <source>
        <dbReference type="SAM" id="SignalP"/>
    </source>
</evidence>
<organism evidence="2 3">
    <name type="scientific">Hyaloperonospora brassicae</name>
    <name type="common">Brassica downy mildew</name>
    <name type="synonym">Peronospora brassicae</name>
    <dbReference type="NCBI Taxonomy" id="162125"/>
    <lineage>
        <taxon>Eukaryota</taxon>
        <taxon>Sar</taxon>
        <taxon>Stramenopiles</taxon>
        <taxon>Oomycota</taxon>
        <taxon>Peronosporomycetes</taxon>
        <taxon>Peronosporales</taxon>
        <taxon>Peronosporaceae</taxon>
        <taxon>Hyaloperonospora</taxon>
    </lineage>
</organism>
<protein>
    <recommendedName>
        <fullName evidence="4">Cysteine-rich protein</fullName>
    </recommendedName>
</protein>
<evidence type="ECO:0008006" key="4">
    <source>
        <dbReference type="Google" id="ProtNLM"/>
    </source>
</evidence>
<name>A0AAV0TWX4_HYABA</name>
<comment type="caution">
    <text evidence="2">The sequence shown here is derived from an EMBL/GenBank/DDBJ whole genome shotgun (WGS) entry which is preliminary data.</text>
</comment>